<dbReference type="Pfam" id="PF20629">
    <property type="entry name" value="GD_AH_C"/>
    <property type="match status" value="1"/>
</dbReference>
<dbReference type="Proteomes" id="UP000810292">
    <property type="component" value="Unassembled WGS sequence"/>
</dbReference>
<evidence type="ECO:0000259" key="4">
    <source>
        <dbReference type="SMART" id="SM00858"/>
    </source>
</evidence>
<reference evidence="5" key="2">
    <citation type="journal article" date="2021" name="PeerJ">
        <title>Extensive microbial diversity within the chicken gut microbiome revealed by metagenomics and culture.</title>
        <authorList>
            <person name="Gilroy R."/>
            <person name="Ravi A."/>
            <person name="Getino M."/>
            <person name="Pursley I."/>
            <person name="Horton D.L."/>
            <person name="Alikhan N.F."/>
            <person name="Baker D."/>
            <person name="Gharbi K."/>
            <person name="Hall N."/>
            <person name="Watson M."/>
            <person name="Adriaenssens E.M."/>
            <person name="Foster-Nyarko E."/>
            <person name="Jarju S."/>
            <person name="Secka A."/>
            <person name="Antonio M."/>
            <person name="Oren A."/>
            <person name="Chaudhuri R.R."/>
            <person name="La Ragione R."/>
            <person name="Hildebrand F."/>
            <person name="Pallen M.J."/>
        </authorList>
    </citation>
    <scope>NUCLEOTIDE SEQUENCE</scope>
    <source>
        <strain evidence="5">14700</strain>
    </source>
</reference>
<protein>
    <submittedName>
        <fullName evidence="5">UxaA family hydrolase</fullName>
    </submittedName>
</protein>
<dbReference type="GO" id="GO:0016787">
    <property type="term" value="F:hydrolase activity"/>
    <property type="evidence" value="ECO:0007669"/>
    <property type="project" value="UniProtKB-KW"/>
</dbReference>
<evidence type="ECO:0000313" key="6">
    <source>
        <dbReference type="Proteomes" id="UP000810292"/>
    </source>
</evidence>
<dbReference type="Gene3D" id="2.30.130.110">
    <property type="match status" value="1"/>
</dbReference>
<dbReference type="CDD" id="cd11613">
    <property type="entry name" value="SAF_AH_GD"/>
    <property type="match status" value="1"/>
</dbReference>
<reference evidence="5" key="1">
    <citation type="submission" date="2020-10" db="EMBL/GenBank/DDBJ databases">
        <authorList>
            <person name="Gilroy R."/>
        </authorList>
    </citation>
    <scope>NUCLEOTIDE SEQUENCE</scope>
    <source>
        <strain evidence="5">14700</strain>
    </source>
</reference>
<comment type="caution">
    <text evidence="5">The sequence shown here is derived from an EMBL/GenBank/DDBJ whole genome shotgun (WGS) entry which is preliminary data.</text>
</comment>
<keyword evidence="5" id="KW-0378">Hydrolase</keyword>
<feature type="domain" description="SAF" evidence="4">
    <location>
        <begin position="13"/>
        <end position="84"/>
    </location>
</feature>
<dbReference type="InterPro" id="IPR052172">
    <property type="entry name" value="UxaA_altronate/galactarate_dh"/>
</dbReference>
<evidence type="ECO:0000313" key="5">
    <source>
        <dbReference type="EMBL" id="MBO8470147.1"/>
    </source>
</evidence>
<dbReference type="InterPro" id="IPR013974">
    <property type="entry name" value="SAF"/>
</dbReference>
<dbReference type="EMBL" id="JADIMF010000163">
    <property type="protein sequence ID" value="MBO8470147.1"/>
    <property type="molecule type" value="Genomic_DNA"/>
</dbReference>
<dbReference type="PANTHER" id="PTHR30536">
    <property type="entry name" value="ALTRONATE/GALACTARATE DEHYDRATASE"/>
    <property type="match status" value="1"/>
</dbReference>
<evidence type="ECO:0000256" key="1">
    <source>
        <dbReference type="ARBA" id="ARBA00010986"/>
    </source>
</evidence>
<comment type="similarity">
    <text evidence="1">Belongs to the UxaA family.</text>
</comment>
<dbReference type="InterPro" id="IPR044144">
    <property type="entry name" value="SAF_UxaA/GarD"/>
</dbReference>
<dbReference type="PANTHER" id="PTHR30536:SF5">
    <property type="entry name" value="ALTRONATE DEHYDRATASE"/>
    <property type="match status" value="1"/>
</dbReference>
<proteinExistence type="inferred from homology"/>
<feature type="non-terminal residue" evidence="5">
    <location>
        <position position="307"/>
    </location>
</feature>
<organism evidence="5 6">
    <name type="scientific">Candidatus Ornithospirochaeta stercoravium</name>
    <dbReference type="NCBI Taxonomy" id="2840897"/>
    <lineage>
        <taxon>Bacteria</taxon>
        <taxon>Pseudomonadati</taxon>
        <taxon>Spirochaetota</taxon>
        <taxon>Spirochaetia</taxon>
        <taxon>Spirochaetales</taxon>
        <taxon>Spirochaetaceae</taxon>
        <taxon>Spirochaetaceae incertae sedis</taxon>
        <taxon>Candidatus Ornithospirochaeta</taxon>
    </lineage>
</organism>
<dbReference type="AlphaFoldDB" id="A0A9D9NDZ4"/>
<dbReference type="InterPro" id="IPR048332">
    <property type="entry name" value="GD_AH_C"/>
</dbReference>
<evidence type="ECO:0000256" key="2">
    <source>
        <dbReference type="ARBA" id="ARBA00023239"/>
    </source>
</evidence>
<dbReference type="InterPro" id="IPR007392">
    <property type="entry name" value="GD_AH_second"/>
</dbReference>
<keyword evidence="3" id="KW-0175">Coiled coil</keyword>
<accession>A0A9D9NDZ4</accession>
<sequence>MYMAKLIQINERDNVAVAIDSLMKGDVLTIGGETFTVYSDIPGGHKVAIHDIKKGEKVIKYGYPIGEATEDIKKGAHVHAFNIKTLLNENAEYSYDKAVAEEAMKEAEEDRKRWENHVPTIMAYKRKDGRIGIRNGLWIVPTVGCVNRIAEKLKEWGNENLGLEDGVHAWTHPFGCSQLGGDLEATRHILADLVHHPNAGGVLVLGLGCENNTMESFRSLVGETDPERVKYLIAQESADEVEDGKKLLEEIAAVIKKDRREAVSMSKLVVGFKCGGSDGFSGITANPLVGRFCNELTAMGGTGILTE</sequence>
<dbReference type="GO" id="GO:0019698">
    <property type="term" value="P:D-galacturonate catabolic process"/>
    <property type="evidence" value="ECO:0007669"/>
    <property type="project" value="TreeGrafter"/>
</dbReference>
<gene>
    <name evidence="5" type="ORF">IAA72_10255</name>
</gene>
<dbReference type="Pfam" id="PF04295">
    <property type="entry name" value="GD_AH_second"/>
    <property type="match status" value="1"/>
</dbReference>
<keyword evidence="2" id="KW-0456">Lyase</keyword>
<evidence type="ECO:0000256" key="3">
    <source>
        <dbReference type="SAM" id="Coils"/>
    </source>
</evidence>
<dbReference type="GO" id="GO:0016829">
    <property type="term" value="F:lyase activity"/>
    <property type="evidence" value="ECO:0007669"/>
    <property type="project" value="UniProtKB-KW"/>
</dbReference>
<name>A0A9D9NDZ4_9SPIO</name>
<feature type="coiled-coil region" evidence="3">
    <location>
        <begin position="90"/>
        <end position="117"/>
    </location>
</feature>
<dbReference type="SMART" id="SM00858">
    <property type="entry name" value="SAF"/>
    <property type="match status" value="1"/>
</dbReference>
<dbReference type="Pfam" id="PF08666">
    <property type="entry name" value="SAF"/>
    <property type="match status" value="1"/>
</dbReference>